<reference evidence="5" key="1">
    <citation type="submission" date="2022-03" db="EMBL/GenBank/DDBJ databases">
        <authorList>
            <person name="Santos J.D.N."/>
            <person name="Kallscheuer N."/>
            <person name="Jogler C."/>
            <person name="Lage O.M."/>
        </authorList>
    </citation>
    <scope>NUCLEOTIDE SEQUENCE</scope>
    <source>
        <strain evidence="5">M600PL45_2</strain>
    </source>
</reference>
<dbReference type="Pfam" id="PF26580">
    <property type="entry name" value="Mtb12_C"/>
    <property type="match status" value="1"/>
</dbReference>
<name>A0ABS9SYN8_9ACTN</name>
<organism evidence="5 6">
    <name type="scientific">Streptomyces marispadix</name>
    <dbReference type="NCBI Taxonomy" id="2922868"/>
    <lineage>
        <taxon>Bacteria</taxon>
        <taxon>Bacillati</taxon>
        <taxon>Actinomycetota</taxon>
        <taxon>Actinomycetes</taxon>
        <taxon>Kitasatosporales</taxon>
        <taxon>Streptomycetaceae</taxon>
        <taxon>Streptomyces</taxon>
    </lineage>
</organism>
<evidence type="ECO:0000256" key="1">
    <source>
        <dbReference type="ARBA" id="ARBA00022729"/>
    </source>
</evidence>
<feature type="region of interest" description="Disordered" evidence="3">
    <location>
        <begin position="25"/>
        <end position="73"/>
    </location>
</feature>
<comment type="caution">
    <text evidence="5">The sequence shown here is derived from an EMBL/GenBank/DDBJ whole genome shotgun (WGS) entry which is preliminary data.</text>
</comment>
<dbReference type="RefSeq" id="WP_241059805.1">
    <property type="nucleotide sequence ID" value="NZ_JAKWJU010000002.1"/>
</dbReference>
<evidence type="ECO:0000256" key="3">
    <source>
        <dbReference type="SAM" id="MobiDB-lite"/>
    </source>
</evidence>
<dbReference type="InterPro" id="IPR058644">
    <property type="entry name" value="Mtb12-like_C"/>
</dbReference>
<protein>
    <recommendedName>
        <fullName evidence="4">Low molecular weight antigen MTB12-like C-terminal domain-containing protein</fullName>
    </recommendedName>
</protein>
<reference evidence="5" key="2">
    <citation type="journal article" date="2023" name="Int. J. Syst. Evol. Microbiol.">
        <title>Streptomyces marispadix sp. nov., isolated from marine beach sediment of the Northern Coast of Portugal.</title>
        <authorList>
            <person name="dos Santos J.D.N."/>
            <person name="Vitorino I.R."/>
            <person name="Kallscheuer N."/>
            <person name="Srivastava A."/>
            <person name="Krautwurst S."/>
            <person name="Marz M."/>
            <person name="Jogler C."/>
            <person name="Lobo Da Cunha A."/>
            <person name="Catita J."/>
            <person name="Goncalves H."/>
            <person name="Gonzalez I."/>
            <person name="Reyes F."/>
            <person name="Lage O.M."/>
        </authorList>
    </citation>
    <scope>NUCLEOTIDE SEQUENCE</scope>
    <source>
        <strain evidence="5">M600PL45_2</strain>
    </source>
</reference>
<keyword evidence="1" id="KW-0732">Signal</keyword>
<keyword evidence="6" id="KW-1185">Reference proteome</keyword>
<feature type="compositionally biased region" description="Low complexity" evidence="3">
    <location>
        <begin position="34"/>
        <end position="68"/>
    </location>
</feature>
<evidence type="ECO:0000313" key="6">
    <source>
        <dbReference type="Proteomes" id="UP001166784"/>
    </source>
</evidence>
<dbReference type="EMBL" id="JAKWJU010000002">
    <property type="protein sequence ID" value="MCH6161388.1"/>
    <property type="molecule type" value="Genomic_DNA"/>
</dbReference>
<evidence type="ECO:0000256" key="2">
    <source>
        <dbReference type="ARBA" id="ARBA00093774"/>
    </source>
</evidence>
<dbReference type="Proteomes" id="UP001166784">
    <property type="component" value="Unassembled WGS sequence"/>
</dbReference>
<feature type="domain" description="Low molecular weight antigen MTB12-like C-terminal" evidence="4">
    <location>
        <begin position="73"/>
        <end position="179"/>
    </location>
</feature>
<sequence>MSEAIPRSAGAVALTVVLVLCAGCSGDEKPPRKPSSSPSSRASAPSPPRSSASSSSSPSAPSTTATAPEDTARATAQLTENWETLFSPDRSVKEKVAAVEDGQTQALMIEAFAHDEGAERLRSRVEGTSYDSATEAEFTYTLMRGGEVVKSSEEGSAVRQDGTWKVSLETMCALTEFGNDVPRSAECD</sequence>
<gene>
    <name evidence="5" type="ORF">MMA15_13555</name>
</gene>
<evidence type="ECO:0000259" key="4">
    <source>
        <dbReference type="Pfam" id="PF26580"/>
    </source>
</evidence>
<accession>A0ABS9SYN8</accession>
<evidence type="ECO:0000313" key="5">
    <source>
        <dbReference type="EMBL" id="MCH6161388.1"/>
    </source>
</evidence>
<comment type="similarity">
    <text evidence="2">Belongs to the MTB12 family.</text>
</comment>
<proteinExistence type="inferred from homology"/>